<dbReference type="GO" id="GO:0016740">
    <property type="term" value="F:transferase activity"/>
    <property type="evidence" value="ECO:0007669"/>
    <property type="project" value="UniProtKB-KW"/>
</dbReference>
<dbReference type="SUPFAM" id="SSF53448">
    <property type="entry name" value="Nucleotide-diphospho-sugar transferases"/>
    <property type="match status" value="1"/>
</dbReference>
<sequence>MLNESSPVPSSVCVIIPMYNSAGSIRQTLDSLNDQTRRPDHVIVIDDGSSDDGAQIVEHYAASFPLTLLRQANEGPASARNHGVFKAEETFIAFLDADDQWHPQKLEKQLQLYDELTRKGHKVGLIDCYQMSEFSDGRRELEDRLKTGNHFEDFIHENVINGTSGVVVLREVITALGGFDQSLRYAEDRLLWTRIAEHWEIHTVPQVLIQRGVNIGNITAQPRKYYPHKLKFIERYLERYGARLSKQQRIHFVLANHADFLGAFSRRGDHVQVIQVFHRMLRHSWQTLICFNGKPTLRYLYALTKTLRKAS</sequence>
<keyword evidence="1" id="KW-1003">Cell membrane</keyword>
<proteinExistence type="predicted"/>
<dbReference type="Pfam" id="PF00535">
    <property type="entry name" value="Glycos_transf_2"/>
    <property type="match status" value="1"/>
</dbReference>
<keyword evidence="1" id="KW-0997">Cell inner membrane</keyword>
<dbReference type="CDD" id="cd00761">
    <property type="entry name" value="Glyco_tranf_GTA_type"/>
    <property type="match status" value="1"/>
</dbReference>
<dbReference type="Proteomes" id="UP000285349">
    <property type="component" value="Unassembled WGS sequence"/>
</dbReference>
<name>A0A423KH62_9PSED</name>
<dbReference type="OrthoDB" id="9801954at2"/>
<evidence type="ECO:0000313" key="3">
    <source>
        <dbReference type="EMBL" id="RON52431.1"/>
    </source>
</evidence>
<accession>A0A423KH62</accession>
<dbReference type="PANTHER" id="PTHR43685:SF2">
    <property type="entry name" value="GLYCOSYLTRANSFERASE 2-LIKE DOMAIN-CONTAINING PROTEIN"/>
    <property type="match status" value="1"/>
</dbReference>
<dbReference type="Gene3D" id="3.90.550.10">
    <property type="entry name" value="Spore Coat Polysaccharide Biosynthesis Protein SpsA, Chain A"/>
    <property type="match status" value="1"/>
</dbReference>
<dbReference type="InterPro" id="IPR029044">
    <property type="entry name" value="Nucleotide-diphossugar_trans"/>
</dbReference>
<evidence type="ECO:0000256" key="1">
    <source>
        <dbReference type="ARBA" id="ARBA00022519"/>
    </source>
</evidence>
<dbReference type="PANTHER" id="PTHR43685">
    <property type="entry name" value="GLYCOSYLTRANSFERASE"/>
    <property type="match status" value="1"/>
</dbReference>
<dbReference type="InterPro" id="IPR001173">
    <property type="entry name" value="Glyco_trans_2-like"/>
</dbReference>
<dbReference type="RefSeq" id="WP_123508311.1">
    <property type="nucleotide sequence ID" value="NZ_MOBQ01000003.1"/>
</dbReference>
<organism evidence="3 4">
    <name type="scientific">Pseudomonas frederiksbergensis</name>
    <dbReference type="NCBI Taxonomy" id="104087"/>
    <lineage>
        <taxon>Bacteria</taxon>
        <taxon>Pseudomonadati</taxon>
        <taxon>Pseudomonadota</taxon>
        <taxon>Gammaproteobacteria</taxon>
        <taxon>Pseudomonadales</taxon>
        <taxon>Pseudomonadaceae</taxon>
        <taxon>Pseudomonas</taxon>
    </lineage>
</organism>
<feature type="domain" description="Glycosyltransferase 2-like" evidence="2">
    <location>
        <begin position="13"/>
        <end position="142"/>
    </location>
</feature>
<reference evidence="3 4" key="1">
    <citation type="submission" date="2016-10" db="EMBL/GenBank/DDBJ databases">
        <title>Comparative genome analysis of multiple Pseudomonas spp. focuses on biocontrol and plant growth promoting traits.</title>
        <authorList>
            <person name="Tao X.-Y."/>
            <person name="Taylor C.G."/>
        </authorList>
    </citation>
    <scope>NUCLEOTIDE SEQUENCE [LARGE SCALE GENOMIC DNA]</scope>
    <source>
        <strain evidence="3 4">37A10</strain>
    </source>
</reference>
<protein>
    <submittedName>
        <fullName evidence="3">Glycosyl transferase</fullName>
    </submittedName>
</protein>
<keyword evidence="3" id="KW-0808">Transferase</keyword>
<dbReference type="AlphaFoldDB" id="A0A423KH62"/>
<evidence type="ECO:0000313" key="4">
    <source>
        <dbReference type="Proteomes" id="UP000285349"/>
    </source>
</evidence>
<evidence type="ECO:0000259" key="2">
    <source>
        <dbReference type="Pfam" id="PF00535"/>
    </source>
</evidence>
<dbReference type="InterPro" id="IPR050834">
    <property type="entry name" value="Glycosyltransf_2"/>
</dbReference>
<comment type="caution">
    <text evidence="3">The sequence shown here is derived from an EMBL/GenBank/DDBJ whole genome shotgun (WGS) entry which is preliminary data.</text>
</comment>
<gene>
    <name evidence="3" type="ORF">BK666_03395</name>
</gene>
<keyword evidence="1" id="KW-0472">Membrane</keyword>
<dbReference type="EMBL" id="MOBQ01000003">
    <property type="protein sequence ID" value="RON52431.1"/>
    <property type="molecule type" value="Genomic_DNA"/>
</dbReference>